<evidence type="ECO:0000256" key="1">
    <source>
        <dbReference type="SAM" id="SignalP"/>
    </source>
</evidence>
<keyword evidence="3" id="KW-1185">Reference proteome</keyword>
<gene>
    <name evidence="2" type="ORF">SAMN05421813_10442</name>
</gene>
<reference evidence="3" key="1">
    <citation type="submission" date="2016-10" db="EMBL/GenBank/DDBJ databases">
        <authorList>
            <person name="Varghese N."/>
            <person name="Submissions S."/>
        </authorList>
    </citation>
    <scope>NUCLEOTIDE SEQUENCE [LARGE SCALE GENOMIC DNA]</scope>
    <source>
        <strain evidence="3">DSM 24536</strain>
    </source>
</reference>
<dbReference type="AlphaFoldDB" id="A0A1G9P997"/>
<evidence type="ECO:0008006" key="4">
    <source>
        <dbReference type="Google" id="ProtNLM"/>
    </source>
</evidence>
<dbReference type="InterPro" id="IPR037107">
    <property type="entry name" value="Put_OMP_sf"/>
</dbReference>
<evidence type="ECO:0000313" key="2">
    <source>
        <dbReference type="EMBL" id="SDL95442.1"/>
    </source>
</evidence>
<dbReference type="Pfam" id="PF09982">
    <property type="entry name" value="LpxR"/>
    <property type="match status" value="1"/>
</dbReference>
<accession>A0A1G9P997</accession>
<feature type="chain" id="PRO_5011523929" description="Lipid A deacylase LpxR family protein" evidence="1">
    <location>
        <begin position="22"/>
        <end position="321"/>
    </location>
</feature>
<dbReference type="Gene3D" id="2.40.128.140">
    <property type="entry name" value="Outer membrane protein"/>
    <property type="match status" value="1"/>
</dbReference>
<name>A0A1G9P997_9SPHI</name>
<dbReference type="RefSeq" id="WP_090700454.1">
    <property type="nucleotide sequence ID" value="NZ_FNHH01000004.1"/>
</dbReference>
<dbReference type="Proteomes" id="UP000199226">
    <property type="component" value="Unassembled WGS sequence"/>
</dbReference>
<dbReference type="OrthoDB" id="622552at2"/>
<protein>
    <recommendedName>
        <fullName evidence="4">Lipid A deacylase LpxR family protein</fullName>
    </recommendedName>
</protein>
<sequence>MKKAILSLCLTFCLSFYSAKAQTNNYKSEFGFRSENDSYLAGGQDRYYTNGLLLNFRTALDQSKLGNKKLNKMILEFEAGQKIYNPQSGSILDIVNVDRPFAGYLYAGAALNLLYNSENNLKLSLQTGTIGPSALAKEAQELMHDVVGFYEINGWQWQVKNEFAINASAEYNYLLNRSKTGKVDFAANSYVNIGNTFSGAGAGITFRAGAINPLFNSAGTQSRISKNAPEKDLVKKEFFFYAKPMLHYIAYDATIQGGLFIKEKGPVVFETKPVVFSQQAGAIYSHNRFTADFSILFKTREVESIAKPHQFGSIALYYRFN</sequence>
<dbReference type="STRING" id="990371.SAMN05421813_10442"/>
<organism evidence="2 3">
    <name type="scientific">Daejeonella rubra</name>
    <dbReference type="NCBI Taxonomy" id="990371"/>
    <lineage>
        <taxon>Bacteria</taxon>
        <taxon>Pseudomonadati</taxon>
        <taxon>Bacteroidota</taxon>
        <taxon>Sphingobacteriia</taxon>
        <taxon>Sphingobacteriales</taxon>
        <taxon>Sphingobacteriaceae</taxon>
        <taxon>Daejeonella</taxon>
    </lineage>
</organism>
<evidence type="ECO:0000313" key="3">
    <source>
        <dbReference type="Proteomes" id="UP000199226"/>
    </source>
</evidence>
<dbReference type="InterPro" id="IPR018707">
    <property type="entry name" value="LpxR"/>
</dbReference>
<proteinExistence type="predicted"/>
<dbReference type="EMBL" id="FNHH01000004">
    <property type="protein sequence ID" value="SDL95442.1"/>
    <property type="molecule type" value="Genomic_DNA"/>
</dbReference>
<keyword evidence="1" id="KW-0732">Signal</keyword>
<feature type="signal peptide" evidence="1">
    <location>
        <begin position="1"/>
        <end position="21"/>
    </location>
</feature>